<gene>
    <name evidence="2" type="ORF">GM661_09630</name>
</gene>
<dbReference type="EMBL" id="CP046640">
    <property type="protein sequence ID" value="QTL98222.1"/>
    <property type="molecule type" value="Genomic_DNA"/>
</dbReference>
<evidence type="ECO:0000256" key="1">
    <source>
        <dbReference type="SAM" id="Phobius"/>
    </source>
</evidence>
<keyword evidence="1" id="KW-0472">Membrane</keyword>
<reference evidence="2" key="1">
    <citation type="submission" date="2019-12" db="EMBL/GenBank/DDBJ databases">
        <authorList>
            <person name="zhang j."/>
            <person name="sun C.M."/>
        </authorList>
    </citation>
    <scope>NUCLEOTIDE SEQUENCE</scope>
    <source>
        <strain evidence="2">NS-1</strain>
    </source>
</reference>
<protein>
    <submittedName>
        <fullName evidence="2">Uncharacterized protein</fullName>
    </submittedName>
</protein>
<sequence>MNRFFRKLERFFVNLLLITLIVIISFQIIMRDESTYQHIKKLEYTVKGLLNTGNTVEVTSIKEMERKAYLTIDLLHDYSLPQVYLVQNGLRVADFSDGVVKIEVNSGDLISIDATLLKKTLWFEITSLSASISNLKPGQQFRVSGDIKSLGVIEFYNKI</sequence>
<dbReference type="KEGG" id="ifn:GM661_09630"/>
<keyword evidence="3" id="KW-1185">Reference proteome</keyword>
<dbReference type="AlphaFoldDB" id="A0A8A7KK30"/>
<keyword evidence="1" id="KW-1133">Transmembrane helix</keyword>
<feature type="transmembrane region" description="Helical" evidence="1">
    <location>
        <begin position="12"/>
        <end position="30"/>
    </location>
</feature>
<dbReference type="RefSeq" id="WP_230866674.1">
    <property type="nucleotide sequence ID" value="NZ_CP046640.1"/>
</dbReference>
<proteinExistence type="predicted"/>
<accession>A0A8A7KK30</accession>
<organism evidence="2 3">
    <name type="scientific">Iocasia fonsfrigidae</name>
    <dbReference type="NCBI Taxonomy" id="2682810"/>
    <lineage>
        <taxon>Bacteria</taxon>
        <taxon>Bacillati</taxon>
        <taxon>Bacillota</taxon>
        <taxon>Clostridia</taxon>
        <taxon>Halanaerobiales</taxon>
        <taxon>Halanaerobiaceae</taxon>
        <taxon>Iocasia</taxon>
    </lineage>
</organism>
<name>A0A8A7KK30_9FIRM</name>
<evidence type="ECO:0000313" key="2">
    <source>
        <dbReference type="EMBL" id="QTL98222.1"/>
    </source>
</evidence>
<evidence type="ECO:0000313" key="3">
    <source>
        <dbReference type="Proteomes" id="UP000665020"/>
    </source>
</evidence>
<dbReference type="Proteomes" id="UP000665020">
    <property type="component" value="Chromosome"/>
</dbReference>
<keyword evidence="1" id="KW-0812">Transmembrane</keyword>